<name>A0A926QI63_9BACL</name>
<protein>
    <submittedName>
        <fullName evidence="2">IS1595 family transposase</fullName>
    </submittedName>
</protein>
<dbReference type="Proteomes" id="UP000650466">
    <property type="component" value="Unassembled WGS sequence"/>
</dbReference>
<proteinExistence type="predicted"/>
<accession>A0A926QI63</accession>
<comment type="caution">
    <text evidence="2">The sequence shown here is derived from an EMBL/GenBank/DDBJ whole genome shotgun (WGS) entry which is preliminary data.</text>
</comment>
<evidence type="ECO:0000313" key="2">
    <source>
        <dbReference type="EMBL" id="MBD0379017.1"/>
    </source>
</evidence>
<organism evidence="2 3">
    <name type="scientific">Paenibacillus sedimenti</name>
    <dbReference type="NCBI Taxonomy" id="2770274"/>
    <lineage>
        <taxon>Bacteria</taxon>
        <taxon>Bacillati</taxon>
        <taxon>Bacillota</taxon>
        <taxon>Bacilli</taxon>
        <taxon>Bacillales</taxon>
        <taxon>Paenibacillaceae</taxon>
        <taxon>Paenibacillus</taxon>
    </lineage>
</organism>
<evidence type="ECO:0000313" key="3">
    <source>
        <dbReference type="Proteomes" id="UP000650466"/>
    </source>
</evidence>
<keyword evidence="3" id="KW-1185">Reference proteome</keyword>
<dbReference type="AlphaFoldDB" id="A0A926QI63"/>
<dbReference type="RefSeq" id="WP_188172808.1">
    <property type="nucleotide sequence ID" value="NZ_JACVVD010000001.1"/>
</dbReference>
<dbReference type="Pfam" id="PF12760">
    <property type="entry name" value="Zn_ribbon_IS1595"/>
    <property type="match status" value="1"/>
</dbReference>
<evidence type="ECO:0000259" key="1">
    <source>
        <dbReference type="Pfam" id="PF12760"/>
    </source>
</evidence>
<gene>
    <name evidence="2" type="ORF">ICC18_02625</name>
</gene>
<dbReference type="EMBL" id="JACVVD010000001">
    <property type="protein sequence ID" value="MBD0379017.1"/>
    <property type="molecule type" value="Genomic_DNA"/>
</dbReference>
<feature type="domain" description="Transposase zinc-ribbon" evidence="1">
    <location>
        <begin position="17"/>
        <end position="63"/>
    </location>
</feature>
<dbReference type="InterPro" id="IPR024442">
    <property type="entry name" value="Transposase_Zn_ribbon"/>
</dbReference>
<reference evidence="2" key="1">
    <citation type="submission" date="2020-09" db="EMBL/GenBank/DDBJ databases">
        <title>Draft Genome Sequence of Paenibacillus sp. WST5.</title>
        <authorList>
            <person name="Bao Z."/>
        </authorList>
    </citation>
    <scope>NUCLEOTIDE SEQUENCE</scope>
    <source>
        <strain evidence="2">WST5</strain>
    </source>
</reference>
<sequence>MDFTNMSLEQFQCQYSTEDACAKYVFHIKWPNGFICPRCEHRHAYLTKTRRLPLYECSHCRHQSSITAGTVMEGSRTELRKWLLSIFLVSREEQGINAVELSRIIQVTYKTAWLILFKIRQVIQKADQNIRLTGSVRVNSAVYGRPFNPSVHKHPKEHLLLIGSSLNEHGVDQYLKIKLVIPENPRDRHISRSVSLAFTNQHIAPHTNNIESVTRFYSPKRTRPLMIFAHQASKWINETFHGLGARHLQMYLDEFSFRMNMTIKNTQIFPRLALLCFSSPISCCTYFTRLAS</sequence>